<evidence type="ECO:0000256" key="10">
    <source>
        <dbReference type="SAM" id="SignalP"/>
    </source>
</evidence>
<gene>
    <name evidence="12" type="ORF">EV686_10796</name>
</gene>
<dbReference type="InterPro" id="IPR036909">
    <property type="entry name" value="Cyt_c-like_dom_sf"/>
</dbReference>
<evidence type="ECO:0000256" key="2">
    <source>
        <dbReference type="ARBA" id="ARBA00022617"/>
    </source>
</evidence>
<feature type="domain" description="Cytochrome c" evidence="11">
    <location>
        <begin position="38"/>
        <end position="137"/>
    </location>
</feature>
<evidence type="ECO:0000256" key="6">
    <source>
        <dbReference type="ARBA" id="ARBA00023004"/>
    </source>
</evidence>
<organism evidence="12 13">
    <name type="scientific">Paracandidimonas soli</name>
    <dbReference type="NCBI Taxonomy" id="1917182"/>
    <lineage>
        <taxon>Bacteria</taxon>
        <taxon>Pseudomonadati</taxon>
        <taxon>Pseudomonadota</taxon>
        <taxon>Betaproteobacteria</taxon>
        <taxon>Burkholderiales</taxon>
        <taxon>Alcaligenaceae</taxon>
        <taxon>Paracandidimonas</taxon>
    </lineage>
</organism>
<name>A0A4R3UZ26_9BURK</name>
<dbReference type="PANTHER" id="PTHR10266:SF3">
    <property type="entry name" value="CYTOCHROME C1, HEME PROTEIN, MITOCHONDRIAL"/>
    <property type="match status" value="1"/>
</dbReference>
<evidence type="ECO:0000256" key="4">
    <source>
        <dbReference type="ARBA" id="ARBA00022723"/>
    </source>
</evidence>
<dbReference type="AlphaFoldDB" id="A0A4R3UZ26"/>
<comment type="cofactor">
    <cofactor evidence="8">
        <name>heme c</name>
        <dbReference type="ChEBI" id="CHEBI:61717"/>
    </cofactor>
    <text evidence="8">Binds 1 heme c group covalently per subunit.</text>
</comment>
<dbReference type="SUPFAM" id="SSF46626">
    <property type="entry name" value="Cytochrome c"/>
    <property type="match status" value="1"/>
</dbReference>
<evidence type="ECO:0000256" key="5">
    <source>
        <dbReference type="ARBA" id="ARBA00022989"/>
    </source>
</evidence>
<dbReference type="InterPro" id="IPR009056">
    <property type="entry name" value="Cyt_c-like_dom"/>
</dbReference>
<keyword evidence="2 8" id="KW-0349">Heme</keyword>
<proteinExistence type="predicted"/>
<evidence type="ECO:0000256" key="1">
    <source>
        <dbReference type="ARBA" id="ARBA00004370"/>
    </source>
</evidence>
<feature type="binding site" description="covalent" evidence="8">
    <location>
        <position position="55"/>
    </location>
    <ligand>
        <name>heme c</name>
        <dbReference type="ChEBI" id="CHEBI:61717"/>
    </ligand>
</feature>
<comment type="subcellular location">
    <subcellularLocation>
        <location evidence="1">Membrane</location>
    </subcellularLocation>
</comment>
<protein>
    <submittedName>
        <fullName evidence="12">Ubiquinol-cytochrome c reductase cytochrome c1 subunit</fullName>
    </submittedName>
</protein>
<keyword evidence="5 9" id="KW-1133">Transmembrane helix</keyword>
<evidence type="ECO:0000256" key="7">
    <source>
        <dbReference type="ARBA" id="ARBA00023136"/>
    </source>
</evidence>
<feature type="binding site" description="covalent" evidence="8">
    <location>
        <position position="54"/>
    </location>
    <ligand>
        <name>heme c</name>
        <dbReference type="ChEBI" id="CHEBI:61717"/>
    </ligand>
</feature>
<keyword evidence="6 8" id="KW-0408">Iron</keyword>
<keyword evidence="10" id="KW-0732">Signal</keyword>
<evidence type="ECO:0000256" key="9">
    <source>
        <dbReference type="SAM" id="Phobius"/>
    </source>
</evidence>
<dbReference type="GO" id="GO:0020037">
    <property type="term" value="F:heme binding"/>
    <property type="evidence" value="ECO:0007669"/>
    <property type="project" value="InterPro"/>
</dbReference>
<evidence type="ECO:0000259" key="11">
    <source>
        <dbReference type="PROSITE" id="PS51007"/>
    </source>
</evidence>
<keyword evidence="13" id="KW-1185">Reference proteome</keyword>
<feature type="transmembrane region" description="Helical" evidence="9">
    <location>
        <begin position="251"/>
        <end position="269"/>
    </location>
</feature>
<evidence type="ECO:0000256" key="3">
    <source>
        <dbReference type="ARBA" id="ARBA00022692"/>
    </source>
</evidence>
<feature type="chain" id="PRO_5020287552" evidence="10">
    <location>
        <begin position="21"/>
        <end position="278"/>
    </location>
</feature>
<dbReference type="Pfam" id="PF02167">
    <property type="entry name" value="Cytochrom_C1"/>
    <property type="match status" value="2"/>
</dbReference>
<dbReference type="PANTHER" id="PTHR10266">
    <property type="entry name" value="CYTOCHROME C1"/>
    <property type="match status" value="1"/>
</dbReference>
<comment type="caution">
    <text evidence="12">The sequence shown here is derived from an EMBL/GenBank/DDBJ whole genome shotgun (WGS) entry which is preliminary data.</text>
</comment>
<dbReference type="EMBL" id="SMBX01000007">
    <property type="protein sequence ID" value="TCU96038.1"/>
    <property type="molecule type" value="Genomic_DNA"/>
</dbReference>
<dbReference type="GO" id="GO:0046872">
    <property type="term" value="F:metal ion binding"/>
    <property type="evidence" value="ECO:0007669"/>
    <property type="project" value="UniProtKB-KW"/>
</dbReference>
<dbReference type="GO" id="GO:0009055">
    <property type="term" value="F:electron transfer activity"/>
    <property type="evidence" value="ECO:0007669"/>
    <property type="project" value="InterPro"/>
</dbReference>
<keyword evidence="7 9" id="KW-0472">Membrane</keyword>
<accession>A0A4R3UZ26</accession>
<dbReference type="Proteomes" id="UP000294692">
    <property type="component" value="Unassembled WGS sequence"/>
</dbReference>
<evidence type="ECO:0000313" key="12">
    <source>
        <dbReference type="EMBL" id="TCU96038.1"/>
    </source>
</evidence>
<sequence>MMKKLLGALALFLTCTVSFAAGGTYPLEKAPNRINDMAALQNGAKLFVNYCLNCHSANSLRYNKLTEIGLTEEEIKKNLLFTSDKVGDLMHIAMTPADAKSWFGTTPPDLSVIARARSVNLGPSGVDYLYTYLRTFYRDSAKGTGWNNLVFPDVGMPHVMWQRQGERTLTKTQVHQAADQQWERVTTVYDADGFSEVTREALSDYKGKATEEFKFEAANAQAAAQFDSDMADLSNFLGWMAEPVQQLRKQIGVWVLLFLGLFLLVAWRLNAAYWKHVR</sequence>
<evidence type="ECO:0000313" key="13">
    <source>
        <dbReference type="Proteomes" id="UP000294692"/>
    </source>
</evidence>
<reference evidence="12 13" key="1">
    <citation type="submission" date="2019-03" db="EMBL/GenBank/DDBJ databases">
        <title>Genomic Encyclopedia of Type Strains, Phase IV (KMG-IV): sequencing the most valuable type-strain genomes for metagenomic binning, comparative biology and taxonomic classification.</title>
        <authorList>
            <person name="Goeker M."/>
        </authorList>
    </citation>
    <scope>NUCLEOTIDE SEQUENCE [LARGE SCALE GENOMIC DNA]</scope>
    <source>
        <strain evidence="12 13">DSM 100048</strain>
    </source>
</reference>
<feature type="signal peptide" evidence="10">
    <location>
        <begin position="1"/>
        <end position="20"/>
    </location>
</feature>
<feature type="binding site" description="covalent" evidence="8">
    <location>
        <position position="51"/>
    </location>
    <ligand>
        <name>heme c</name>
        <dbReference type="ChEBI" id="CHEBI:61717"/>
    </ligand>
</feature>
<evidence type="ECO:0000256" key="8">
    <source>
        <dbReference type="PIRSR" id="PIRSR602326-1"/>
    </source>
</evidence>
<keyword evidence="3 9" id="KW-0812">Transmembrane</keyword>
<dbReference type="GO" id="GO:0016020">
    <property type="term" value="C:membrane"/>
    <property type="evidence" value="ECO:0007669"/>
    <property type="project" value="UniProtKB-SubCell"/>
</dbReference>
<dbReference type="InterPro" id="IPR002326">
    <property type="entry name" value="Cyt_c1"/>
</dbReference>
<dbReference type="PROSITE" id="PS51007">
    <property type="entry name" value="CYTC"/>
    <property type="match status" value="1"/>
</dbReference>
<dbReference type="Gene3D" id="1.10.760.10">
    <property type="entry name" value="Cytochrome c-like domain"/>
    <property type="match status" value="1"/>
</dbReference>
<keyword evidence="4 8" id="KW-0479">Metal-binding</keyword>